<keyword evidence="2" id="KW-0436">Ligase</keyword>
<dbReference type="SUPFAM" id="SSF52440">
    <property type="entry name" value="PreATP-grasp domain"/>
    <property type="match status" value="1"/>
</dbReference>
<evidence type="ECO:0000256" key="4">
    <source>
        <dbReference type="PROSITE-ProRule" id="PRU00409"/>
    </source>
</evidence>
<dbReference type="InterPro" id="IPR011127">
    <property type="entry name" value="Dala_Dala_lig_N"/>
</dbReference>
<keyword evidence="4" id="KW-0547">Nucleotide-binding</keyword>
<dbReference type="GO" id="GO:0046872">
    <property type="term" value="F:metal ion binding"/>
    <property type="evidence" value="ECO:0007669"/>
    <property type="project" value="InterPro"/>
</dbReference>
<dbReference type="NCBIfam" id="TIGR01205">
    <property type="entry name" value="D_ala_D_alaTIGR"/>
    <property type="match status" value="1"/>
</dbReference>
<feature type="domain" description="ATP-grasp" evidence="5">
    <location>
        <begin position="128"/>
        <end position="328"/>
    </location>
</feature>
<dbReference type="PIRSF" id="PIRSF039102">
    <property type="entry name" value="Ddl/VanB"/>
    <property type="match status" value="1"/>
</dbReference>
<dbReference type="Pfam" id="PF01820">
    <property type="entry name" value="Dala_Dala_lig_N"/>
    <property type="match status" value="1"/>
</dbReference>
<protein>
    <recommendedName>
        <fullName evidence="5">ATP-grasp domain-containing protein</fullName>
    </recommendedName>
</protein>
<dbReference type="PROSITE" id="PS50975">
    <property type="entry name" value="ATP_GRASP"/>
    <property type="match status" value="1"/>
</dbReference>
<dbReference type="InterPro" id="IPR011761">
    <property type="entry name" value="ATP-grasp"/>
</dbReference>
<keyword evidence="10" id="KW-1185">Reference proteome</keyword>
<dbReference type="EMBL" id="CAJNOQ010014863">
    <property type="protein sequence ID" value="CAF1350043.1"/>
    <property type="molecule type" value="Genomic_DNA"/>
</dbReference>
<evidence type="ECO:0000256" key="2">
    <source>
        <dbReference type="ARBA" id="ARBA00022598"/>
    </source>
</evidence>
<dbReference type="InterPro" id="IPR011095">
    <property type="entry name" value="Dala_Dala_lig_C"/>
</dbReference>
<dbReference type="HAMAP" id="MF_00047">
    <property type="entry name" value="Dala_Dala_lig"/>
    <property type="match status" value="1"/>
</dbReference>
<dbReference type="Proteomes" id="UP000681722">
    <property type="component" value="Unassembled WGS sequence"/>
</dbReference>
<keyword evidence="3" id="KW-0961">Cell wall biogenesis/degradation</keyword>
<dbReference type="OrthoDB" id="7679175at2759"/>
<proteinExistence type="inferred from homology"/>
<name>A0A815H6W7_9BILA</name>
<evidence type="ECO:0000313" key="9">
    <source>
        <dbReference type="EMBL" id="CAF4219329.1"/>
    </source>
</evidence>
<feature type="non-terminal residue" evidence="7">
    <location>
        <position position="1"/>
    </location>
</feature>
<comment type="similarity">
    <text evidence="1">Belongs to the D-alanine--D-alanine ligase family.</text>
</comment>
<dbReference type="Proteomes" id="UP000663829">
    <property type="component" value="Unassembled WGS sequence"/>
</dbReference>
<evidence type="ECO:0000313" key="7">
    <source>
        <dbReference type="EMBL" id="CAF1350043.1"/>
    </source>
</evidence>
<gene>
    <name evidence="7" type="ORF">GPM918_LOCUS30860</name>
    <name evidence="6" type="ORF">OVA965_LOCUS24614</name>
    <name evidence="9" type="ORF">SRO942_LOCUS31489</name>
    <name evidence="8" type="ORF">TMI583_LOCUS25334</name>
</gene>
<dbReference type="EMBL" id="CAJOBC010063889">
    <property type="protein sequence ID" value="CAF4219329.1"/>
    <property type="molecule type" value="Genomic_DNA"/>
</dbReference>
<evidence type="ECO:0000313" key="10">
    <source>
        <dbReference type="Proteomes" id="UP000663829"/>
    </source>
</evidence>
<sequence length="333" mass="37602">FMSNKRLKIALVTGGYTKESVINYKSAINVKKHFDKEKFDVYQINIEPNGWYYNDDDTTTKSTMIDRNDFSLTINEKKIKFDCVFMRIAGSPGEDGKLQGYFDMINMPYSGCSRSTSSALTLNKRLAVAVAGFYGINVPKSVCVEKPIDNRSTILQQLELPVFVKPNNSGSSLGANRVETIDELQFALDHAFDEDHQVIVQEAIDGREFTIAVYKLKGKIDTFPITEIIPHNKYYDYAAKYCGQSTEISPAKIHNILENEIRRSATKIYEVMECSCIASVDFIYNEKNEKLYFLEVNTMPGLTDANPLPQQVKAMGLTLTELYTAFIEDALGL</sequence>
<evidence type="ECO:0000259" key="5">
    <source>
        <dbReference type="PROSITE" id="PS50975"/>
    </source>
</evidence>
<dbReference type="Pfam" id="PF07478">
    <property type="entry name" value="Dala_Dala_lig_C"/>
    <property type="match status" value="1"/>
</dbReference>
<dbReference type="Gene3D" id="3.30.1490.20">
    <property type="entry name" value="ATP-grasp fold, A domain"/>
    <property type="match status" value="1"/>
</dbReference>
<dbReference type="Gene3D" id="3.40.50.20">
    <property type="match status" value="1"/>
</dbReference>
<dbReference type="GO" id="GO:0005524">
    <property type="term" value="F:ATP binding"/>
    <property type="evidence" value="ECO:0007669"/>
    <property type="project" value="UniProtKB-UniRule"/>
</dbReference>
<dbReference type="GO" id="GO:0005737">
    <property type="term" value="C:cytoplasm"/>
    <property type="evidence" value="ECO:0007669"/>
    <property type="project" value="InterPro"/>
</dbReference>
<dbReference type="SUPFAM" id="SSF56059">
    <property type="entry name" value="Glutathione synthetase ATP-binding domain-like"/>
    <property type="match status" value="1"/>
</dbReference>
<dbReference type="AlphaFoldDB" id="A0A815H6W7"/>
<dbReference type="InterPro" id="IPR016185">
    <property type="entry name" value="PreATP-grasp_dom_sf"/>
</dbReference>
<dbReference type="PANTHER" id="PTHR23132:SF23">
    <property type="entry name" value="D-ALANINE--D-ALANINE LIGASE B"/>
    <property type="match status" value="1"/>
</dbReference>
<dbReference type="Gene3D" id="3.30.470.20">
    <property type="entry name" value="ATP-grasp fold, B domain"/>
    <property type="match status" value="1"/>
</dbReference>
<dbReference type="Proteomes" id="UP000682733">
    <property type="component" value="Unassembled WGS sequence"/>
</dbReference>
<dbReference type="Proteomes" id="UP000677228">
    <property type="component" value="Unassembled WGS sequence"/>
</dbReference>
<evidence type="ECO:0000313" key="8">
    <source>
        <dbReference type="EMBL" id="CAF4023117.1"/>
    </source>
</evidence>
<keyword evidence="4" id="KW-0067">ATP-binding</keyword>
<organism evidence="7 10">
    <name type="scientific">Didymodactylos carnosus</name>
    <dbReference type="NCBI Taxonomy" id="1234261"/>
    <lineage>
        <taxon>Eukaryota</taxon>
        <taxon>Metazoa</taxon>
        <taxon>Spiralia</taxon>
        <taxon>Gnathifera</taxon>
        <taxon>Rotifera</taxon>
        <taxon>Eurotatoria</taxon>
        <taxon>Bdelloidea</taxon>
        <taxon>Philodinida</taxon>
        <taxon>Philodinidae</taxon>
        <taxon>Didymodactylos</taxon>
    </lineage>
</organism>
<accession>A0A815H6W7</accession>
<dbReference type="GO" id="GO:0071555">
    <property type="term" value="P:cell wall organization"/>
    <property type="evidence" value="ECO:0007669"/>
    <property type="project" value="UniProtKB-KW"/>
</dbReference>
<dbReference type="InterPro" id="IPR005905">
    <property type="entry name" value="D_ala_D_ala"/>
</dbReference>
<dbReference type="GO" id="GO:0008716">
    <property type="term" value="F:D-alanine-D-alanine ligase activity"/>
    <property type="evidence" value="ECO:0007669"/>
    <property type="project" value="InterPro"/>
</dbReference>
<evidence type="ECO:0000256" key="3">
    <source>
        <dbReference type="ARBA" id="ARBA00023316"/>
    </source>
</evidence>
<comment type="caution">
    <text evidence="7">The sequence shown here is derived from an EMBL/GenBank/DDBJ whole genome shotgun (WGS) entry which is preliminary data.</text>
</comment>
<dbReference type="EMBL" id="CAJNOK010014904">
    <property type="protein sequence ID" value="CAF1214455.1"/>
    <property type="molecule type" value="Genomic_DNA"/>
</dbReference>
<evidence type="ECO:0000256" key="1">
    <source>
        <dbReference type="ARBA" id="ARBA00010871"/>
    </source>
</evidence>
<evidence type="ECO:0000313" key="6">
    <source>
        <dbReference type="EMBL" id="CAF1214455.1"/>
    </source>
</evidence>
<dbReference type="EMBL" id="CAJOBA010036439">
    <property type="protein sequence ID" value="CAF4023117.1"/>
    <property type="molecule type" value="Genomic_DNA"/>
</dbReference>
<dbReference type="PANTHER" id="PTHR23132">
    <property type="entry name" value="D-ALANINE--D-ALANINE LIGASE"/>
    <property type="match status" value="1"/>
</dbReference>
<dbReference type="InterPro" id="IPR013815">
    <property type="entry name" value="ATP_grasp_subdomain_1"/>
</dbReference>
<reference evidence="7" key="1">
    <citation type="submission" date="2021-02" db="EMBL/GenBank/DDBJ databases">
        <authorList>
            <person name="Nowell W R."/>
        </authorList>
    </citation>
    <scope>NUCLEOTIDE SEQUENCE</scope>
</reference>